<dbReference type="InterPro" id="IPR000014">
    <property type="entry name" value="PAS"/>
</dbReference>
<dbReference type="SUPFAM" id="SSF55785">
    <property type="entry name" value="PYP-like sensor domain (PAS domain)"/>
    <property type="match status" value="2"/>
</dbReference>
<dbReference type="InterPro" id="IPR003661">
    <property type="entry name" value="HisK_dim/P_dom"/>
</dbReference>
<evidence type="ECO:0000256" key="1">
    <source>
        <dbReference type="ARBA" id="ARBA00000085"/>
    </source>
</evidence>
<feature type="domain" description="PAC" evidence="9">
    <location>
        <begin position="291"/>
        <end position="343"/>
    </location>
</feature>
<keyword evidence="4" id="KW-0808">Transferase</keyword>
<dbReference type="Proteomes" id="UP000315369">
    <property type="component" value="Unassembled WGS sequence"/>
</dbReference>
<feature type="domain" description="Histidine kinase" evidence="7">
    <location>
        <begin position="509"/>
        <end position="728"/>
    </location>
</feature>
<dbReference type="EC" id="2.7.13.3" evidence="2"/>
<dbReference type="InterPro" id="IPR036097">
    <property type="entry name" value="HisK_dim/P_sf"/>
</dbReference>
<feature type="domain" description="PAS" evidence="8">
    <location>
        <begin position="219"/>
        <end position="263"/>
    </location>
</feature>
<dbReference type="SMART" id="SM00388">
    <property type="entry name" value="HisKA"/>
    <property type="match status" value="1"/>
</dbReference>
<comment type="caution">
    <text evidence="10">The sequence shown here is derived from an EMBL/GenBank/DDBJ whole genome shotgun (WGS) entry which is preliminary data.</text>
</comment>
<dbReference type="SUPFAM" id="SSF47384">
    <property type="entry name" value="Homodimeric domain of signal transducing histidine kinase"/>
    <property type="match status" value="1"/>
</dbReference>
<evidence type="ECO:0000259" key="7">
    <source>
        <dbReference type="PROSITE" id="PS50109"/>
    </source>
</evidence>
<dbReference type="PANTHER" id="PTHR43047:SF72">
    <property type="entry name" value="OSMOSENSING HISTIDINE PROTEIN KINASE SLN1"/>
    <property type="match status" value="1"/>
</dbReference>
<dbReference type="PROSITE" id="PS50112">
    <property type="entry name" value="PAS"/>
    <property type="match status" value="1"/>
</dbReference>
<comment type="catalytic activity">
    <reaction evidence="1">
        <text>ATP + protein L-histidine = ADP + protein N-phospho-L-histidine.</text>
        <dbReference type="EC" id="2.7.13.3"/>
    </reaction>
</comment>
<dbReference type="FunFam" id="3.30.565.10:FF:000006">
    <property type="entry name" value="Sensor histidine kinase WalK"/>
    <property type="match status" value="1"/>
</dbReference>
<dbReference type="AlphaFoldDB" id="A0A540X2N8"/>
<dbReference type="Pfam" id="PF08448">
    <property type="entry name" value="PAS_4"/>
    <property type="match status" value="2"/>
</dbReference>
<evidence type="ECO:0000313" key="10">
    <source>
        <dbReference type="EMBL" id="TQF15518.1"/>
    </source>
</evidence>
<keyword evidence="6" id="KW-0812">Transmembrane</keyword>
<dbReference type="SUPFAM" id="SSF55874">
    <property type="entry name" value="ATPase domain of HSP90 chaperone/DNA topoisomerase II/histidine kinase"/>
    <property type="match status" value="1"/>
</dbReference>
<dbReference type="OrthoDB" id="9764438at2"/>
<dbReference type="PANTHER" id="PTHR43047">
    <property type="entry name" value="TWO-COMPONENT HISTIDINE PROTEIN KINASE"/>
    <property type="match status" value="1"/>
</dbReference>
<name>A0A540X2N8_9BACT</name>
<keyword evidence="6" id="KW-1133">Transmembrane helix</keyword>
<evidence type="ECO:0000313" key="11">
    <source>
        <dbReference type="Proteomes" id="UP000315369"/>
    </source>
</evidence>
<dbReference type="Gene3D" id="1.10.287.130">
    <property type="match status" value="1"/>
</dbReference>
<evidence type="ECO:0000256" key="4">
    <source>
        <dbReference type="ARBA" id="ARBA00022679"/>
    </source>
</evidence>
<dbReference type="Gene3D" id="3.30.450.20">
    <property type="entry name" value="PAS domain"/>
    <property type="match status" value="2"/>
</dbReference>
<evidence type="ECO:0000256" key="3">
    <source>
        <dbReference type="ARBA" id="ARBA00022553"/>
    </source>
</evidence>
<dbReference type="CDD" id="cd00082">
    <property type="entry name" value="HisKA"/>
    <property type="match status" value="1"/>
</dbReference>
<feature type="transmembrane region" description="Helical" evidence="6">
    <location>
        <begin position="107"/>
        <end position="127"/>
    </location>
</feature>
<keyword evidence="3" id="KW-0597">Phosphoprotein</keyword>
<dbReference type="Pfam" id="PF00512">
    <property type="entry name" value="HisKA"/>
    <property type="match status" value="1"/>
</dbReference>
<evidence type="ECO:0000256" key="5">
    <source>
        <dbReference type="ARBA" id="ARBA00022777"/>
    </source>
</evidence>
<reference evidence="10 11" key="1">
    <citation type="submission" date="2019-06" db="EMBL/GenBank/DDBJ databases">
        <authorList>
            <person name="Livingstone P."/>
            <person name="Whitworth D."/>
        </authorList>
    </citation>
    <scope>NUCLEOTIDE SEQUENCE [LARGE SCALE GENOMIC DNA]</scope>
    <source>
        <strain evidence="10 11">AM401</strain>
    </source>
</reference>
<dbReference type="PROSITE" id="PS50113">
    <property type="entry name" value="PAC"/>
    <property type="match status" value="1"/>
</dbReference>
<organism evidence="10 11">
    <name type="scientific">Myxococcus llanfairpwllgwyngyllgogerychwyrndrobwllllantysiliogogogochensis</name>
    <dbReference type="NCBI Taxonomy" id="2590453"/>
    <lineage>
        <taxon>Bacteria</taxon>
        <taxon>Pseudomonadati</taxon>
        <taxon>Myxococcota</taxon>
        <taxon>Myxococcia</taxon>
        <taxon>Myxococcales</taxon>
        <taxon>Cystobacterineae</taxon>
        <taxon>Myxococcaceae</taxon>
        <taxon>Myxococcus</taxon>
    </lineage>
</organism>
<dbReference type="SMART" id="SM00091">
    <property type="entry name" value="PAS"/>
    <property type="match status" value="2"/>
</dbReference>
<keyword evidence="5" id="KW-0418">Kinase</keyword>
<dbReference type="PROSITE" id="PS50109">
    <property type="entry name" value="HIS_KIN"/>
    <property type="match status" value="1"/>
</dbReference>
<dbReference type="InterPro" id="IPR005467">
    <property type="entry name" value="His_kinase_dom"/>
</dbReference>
<accession>A0A540X2N8</accession>
<dbReference type="GO" id="GO:0000155">
    <property type="term" value="F:phosphorelay sensor kinase activity"/>
    <property type="evidence" value="ECO:0007669"/>
    <property type="project" value="InterPro"/>
</dbReference>
<dbReference type="Pfam" id="PF02518">
    <property type="entry name" value="HATPase_c"/>
    <property type="match status" value="1"/>
</dbReference>
<dbReference type="NCBIfam" id="TIGR00229">
    <property type="entry name" value="sensory_box"/>
    <property type="match status" value="1"/>
</dbReference>
<dbReference type="InterPro" id="IPR000700">
    <property type="entry name" value="PAS-assoc_C"/>
</dbReference>
<dbReference type="InterPro" id="IPR035965">
    <property type="entry name" value="PAS-like_dom_sf"/>
</dbReference>
<dbReference type="InterPro" id="IPR013656">
    <property type="entry name" value="PAS_4"/>
</dbReference>
<protein>
    <recommendedName>
        <fullName evidence="2">histidine kinase</fullName>
        <ecNumber evidence="2">2.7.13.3</ecNumber>
    </recommendedName>
</protein>
<sequence length="736" mass="79557">MSLSSQNAGRSATTPSLLLVPSLTAARSSAYCSCFVTCHLDRAHLLLPCLPFTASPGEDPRRRAVASRVSLRSCHPVCEAFVQEARRRPMRAHALHFRLAALARPVWARHGVAVLCAGSAWALPWVLGPLPASLGVLCSIAAVLVAALVGGAGPAWLATLLGSFAVASSASPSPVATVALEIALFLAVGGLVGLLARRRSMGTGAIGSSSLERAPAPSHEVLEARLLRSLGDAVLATDANGIVRYLNPAAAQLLQCPEEEAVGAPLTKVLRSRPESGSFPIRHPTTPASWSQWPRALKRRDGGELPIEECIAPLKGRDGEDLGAVWMFRDATSRRQLELERAQLLAREHAALGEAQAQRERMESLFLQAPTAIAVFHGPDHVCALLNPQARALLDVDGAAIGKPLRDVQPSLDPGMLRLLDEVYREGRPFSGREVPLASASPYVTPSLSRQQRFHDFTWQPWRDARGVIQGVMAVAVEVTGLVVARRAAEDLARDLREAVQARDEFLSIASHELRTPITSVQLQLQFLLRAAPAVDAEGTVSLVHRRVDATLRSVAQLHQLVATLLDVSRIRAGRLDLHREPVDLSSLTQDLVSRVQEDAAGARCSVRLVVAEPLVGSWDRVRVEQVITNLLSNAFKYGAQRPVEVHVTREGDFARLSVKDQGIGIALEDQSRIFHRFERAVSQRHYSGFGLGLWIVRQIVEALHGDIRVESRPNAGATFIVRLPLESVVTADASA</sequence>
<dbReference type="GO" id="GO:0005886">
    <property type="term" value="C:plasma membrane"/>
    <property type="evidence" value="ECO:0007669"/>
    <property type="project" value="TreeGrafter"/>
</dbReference>
<dbReference type="GO" id="GO:0009927">
    <property type="term" value="F:histidine phosphotransfer kinase activity"/>
    <property type="evidence" value="ECO:0007669"/>
    <property type="project" value="TreeGrafter"/>
</dbReference>
<dbReference type="CDD" id="cd00130">
    <property type="entry name" value="PAS"/>
    <property type="match status" value="1"/>
</dbReference>
<feature type="transmembrane region" description="Helical" evidence="6">
    <location>
        <begin position="176"/>
        <end position="196"/>
    </location>
</feature>
<dbReference type="InterPro" id="IPR003594">
    <property type="entry name" value="HATPase_dom"/>
</dbReference>
<evidence type="ECO:0000259" key="9">
    <source>
        <dbReference type="PROSITE" id="PS50113"/>
    </source>
</evidence>
<gene>
    <name evidence="10" type="ORF">FJV41_12935</name>
</gene>
<dbReference type="InterPro" id="IPR036890">
    <property type="entry name" value="HATPase_C_sf"/>
</dbReference>
<dbReference type="InterPro" id="IPR004358">
    <property type="entry name" value="Sig_transdc_His_kin-like_C"/>
</dbReference>
<dbReference type="EMBL" id="VIFM01000041">
    <property type="protein sequence ID" value="TQF15518.1"/>
    <property type="molecule type" value="Genomic_DNA"/>
</dbReference>
<proteinExistence type="predicted"/>
<evidence type="ECO:0000259" key="8">
    <source>
        <dbReference type="PROSITE" id="PS50112"/>
    </source>
</evidence>
<dbReference type="PRINTS" id="PR00344">
    <property type="entry name" value="BCTRLSENSOR"/>
</dbReference>
<evidence type="ECO:0000256" key="6">
    <source>
        <dbReference type="SAM" id="Phobius"/>
    </source>
</evidence>
<dbReference type="Gene3D" id="3.30.565.10">
    <property type="entry name" value="Histidine kinase-like ATPase, C-terminal domain"/>
    <property type="match status" value="1"/>
</dbReference>
<dbReference type="SMART" id="SM00387">
    <property type="entry name" value="HATPase_c"/>
    <property type="match status" value="1"/>
</dbReference>
<keyword evidence="11" id="KW-1185">Reference proteome</keyword>
<keyword evidence="6" id="KW-0472">Membrane</keyword>
<evidence type="ECO:0000256" key="2">
    <source>
        <dbReference type="ARBA" id="ARBA00012438"/>
    </source>
</evidence>
<feature type="transmembrane region" description="Helical" evidence="6">
    <location>
        <begin position="134"/>
        <end position="156"/>
    </location>
</feature>